<name>A0ABP8V8M7_9GAMM</name>
<gene>
    <name evidence="3" type="ORF">GCM10023116_44460</name>
</gene>
<dbReference type="EMBL" id="BAABFL010000470">
    <property type="protein sequence ID" value="GAA4652162.1"/>
    <property type="molecule type" value="Genomic_DNA"/>
</dbReference>
<accession>A0ABP8V8M7</accession>
<protein>
    <recommendedName>
        <fullName evidence="2">DUF6160 domain-containing protein</fullName>
    </recommendedName>
</protein>
<dbReference type="InterPro" id="IPR046158">
    <property type="entry name" value="DUF6160"/>
</dbReference>
<evidence type="ECO:0000256" key="1">
    <source>
        <dbReference type="SAM" id="SignalP"/>
    </source>
</evidence>
<feature type="domain" description="DUF6160" evidence="2">
    <location>
        <begin position="13"/>
        <end position="74"/>
    </location>
</feature>
<feature type="chain" id="PRO_5046144181" description="DUF6160 domain-containing protein" evidence="1">
    <location>
        <begin position="23"/>
        <end position="352"/>
    </location>
</feature>
<feature type="signal peptide" evidence="1">
    <location>
        <begin position="1"/>
        <end position="22"/>
    </location>
</feature>
<proteinExistence type="predicted"/>
<keyword evidence="4" id="KW-1185">Reference proteome</keyword>
<dbReference type="Pfam" id="PF19657">
    <property type="entry name" value="DUF6160"/>
    <property type="match status" value="1"/>
</dbReference>
<dbReference type="Proteomes" id="UP001500604">
    <property type="component" value="Unassembled WGS sequence"/>
</dbReference>
<reference evidence="4" key="1">
    <citation type="journal article" date="2019" name="Int. J. Syst. Evol. Microbiol.">
        <title>The Global Catalogue of Microorganisms (GCM) 10K type strain sequencing project: providing services to taxonomists for standard genome sequencing and annotation.</title>
        <authorList>
            <consortium name="The Broad Institute Genomics Platform"/>
            <consortium name="The Broad Institute Genome Sequencing Center for Infectious Disease"/>
            <person name="Wu L."/>
            <person name="Ma J."/>
        </authorList>
    </citation>
    <scope>NUCLEOTIDE SEQUENCE [LARGE SCALE GENOMIC DNA]</scope>
    <source>
        <strain evidence="4">JCM 17805</strain>
    </source>
</reference>
<evidence type="ECO:0000313" key="3">
    <source>
        <dbReference type="EMBL" id="GAA4652162.1"/>
    </source>
</evidence>
<dbReference type="RefSeq" id="WP_345198676.1">
    <property type="nucleotide sequence ID" value="NZ_BAABFL010000470.1"/>
</dbReference>
<organism evidence="3 4">
    <name type="scientific">Kistimonas scapharcae</name>
    <dbReference type="NCBI Taxonomy" id="1036133"/>
    <lineage>
        <taxon>Bacteria</taxon>
        <taxon>Pseudomonadati</taxon>
        <taxon>Pseudomonadota</taxon>
        <taxon>Gammaproteobacteria</taxon>
        <taxon>Oceanospirillales</taxon>
        <taxon>Endozoicomonadaceae</taxon>
        <taxon>Kistimonas</taxon>
    </lineage>
</organism>
<evidence type="ECO:0000313" key="4">
    <source>
        <dbReference type="Proteomes" id="UP001500604"/>
    </source>
</evidence>
<keyword evidence="1" id="KW-0732">Signal</keyword>
<sequence length="352" mass="37840">MMNRLLRVKCFMLIFPSIVSQADLVAIADEDMTDISGQAGITVDLDISASIDEIRYTNTENPESAIYPLVMDNVTADFQVSGLTTDLVTQIPNLDGSGHTAANAIRFGMDTTVNINDLGFDNLLITPVDASSFEQQEPRIYRLYAANHNTSGAGYHFIGGDLSFQIRVNGGELLEDSRHHPSGSGYFGNVVTNNGWQEWNSSWQKNVGSGTCYADGIGGGRACDNAPGNNSPYIKLQVDSPEQVRIEMKSWDWGGTGTDAFLWITDDDGNILACAGNQGGCYKNSSAGSVGISENLSDGGQGYNWQTGSGNGQDEYVVLTLGPPDFEPSQPVLGLQVQGSFQTTGSIYMIPR</sequence>
<comment type="caution">
    <text evidence="3">The sequence shown here is derived from an EMBL/GenBank/DDBJ whole genome shotgun (WGS) entry which is preliminary data.</text>
</comment>
<evidence type="ECO:0000259" key="2">
    <source>
        <dbReference type="Pfam" id="PF19657"/>
    </source>
</evidence>